<dbReference type="PANTHER" id="PTHR12106:SF27">
    <property type="entry name" value="SORTILIN-RELATED RECEPTOR"/>
    <property type="match status" value="1"/>
</dbReference>
<protein>
    <recommendedName>
        <fullName evidence="2">Glycosyl hydrolase</fullName>
    </recommendedName>
</protein>
<reference evidence="1" key="1">
    <citation type="journal article" date="2010" name="ISME J.">
        <title>Metagenome of the Mediterranean deep chlorophyll maximum studied by direct and fosmid library 454 pyrosequencing.</title>
        <authorList>
            <person name="Ghai R."/>
            <person name="Martin-Cuadrado A.B."/>
            <person name="Molto A.G."/>
            <person name="Heredia I.G."/>
            <person name="Cabrera R."/>
            <person name="Martin J."/>
            <person name="Verdu M."/>
            <person name="Deschamps P."/>
            <person name="Moreira D."/>
            <person name="Lopez-Garcia P."/>
            <person name="Mira A."/>
            <person name="Rodriguez-Valera F."/>
        </authorList>
    </citation>
    <scope>NUCLEOTIDE SEQUENCE</scope>
</reference>
<evidence type="ECO:0008006" key="2">
    <source>
        <dbReference type="Google" id="ProtNLM"/>
    </source>
</evidence>
<dbReference type="InterPro" id="IPR015943">
    <property type="entry name" value="WD40/YVTN_repeat-like_dom_sf"/>
</dbReference>
<proteinExistence type="predicted"/>
<organism evidence="1">
    <name type="scientific">uncultured marine bacterium MedDCM-OCT-S01-C266</name>
    <dbReference type="NCBI Taxonomy" id="743047"/>
    <lineage>
        <taxon>Bacteria</taxon>
        <taxon>environmental samples</taxon>
    </lineage>
</organism>
<dbReference type="SUPFAM" id="SSF50939">
    <property type="entry name" value="Sialidases"/>
    <property type="match status" value="2"/>
</dbReference>
<dbReference type="Gene3D" id="2.130.10.10">
    <property type="entry name" value="YVTN repeat-like/Quinoprotein amine dehydrogenase"/>
    <property type="match status" value="3"/>
</dbReference>
<name>D6PCE0_9BACT</name>
<dbReference type="AlphaFoldDB" id="D6PCE0"/>
<dbReference type="EMBL" id="GU942980">
    <property type="protein sequence ID" value="ADD93391.1"/>
    <property type="molecule type" value="Genomic_DNA"/>
</dbReference>
<evidence type="ECO:0000313" key="1">
    <source>
        <dbReference type="EMBL" id="ADD93391.1"/>
    </source>
</evidence>
<accession>D6PCE0</accession>
<sequence>MSMDMNNPRILYASMWQHIRYPWKMESGGARSGLYKSIDMGETWEVMSEGLPDEFGKSGISVSRANGDYVFAVIEAAGTKGGVYRSDNAGKSWRQTNNDRVTIARSWYYMEIFTDPKNENVLYVLNAPVLKSMDKGNTFQPIPVPHGDNHHLWINPQNSQNMINSNDGGANITFNGGESWTRQDQQPTSQFYRVIADNKIPYHVYGGQQDNSAIGIASRTNGLGITWKDWYSVAGCESAFLAFDPNDPEVIFGGCYQGIIERWSRLTATSKPIKEYPELSLGNVPKDFKYRFNWNAPIISSPHDHSVIYHAGNVVFKTLDGGINWEVISPDLTRNDKTHQGPGGGPYTNEAAGGENYNTLMYLTESPHEKGVLWAGSDDGLVHLTRDGGISWANVTPKDLPEAIINSIEISPHDPATAYITAMAYKFNNLSPMVYRTSDYGVSWVQRISGIDNQTVVRVVREDKKVDGLLYAGTEAGLYISFNEGVFWQKIQLNLPIVPINDLTIQDNDLIAATAGRSFWILDDLGAIQGLKGKTENELILFQPKKHTEYLEDRRMNRGPVWVKIQNQEFILTIIYQKKETALYYV</sequence>
<dbReference type="InterPro" id="IPR036278">
    <property type="entry name" value="Sialidase_sf"/>
</dbReference>
<dbReference type="PANTHER" id="PTHR12106">
    <property type="entry name" value="SORTILIN RELATED"/>
    <property type="match status" value="1"/>
</dbReference>
<dbReference type="InterPro" id="IPR050310">
    <property type="entry name" value="VPS10-sortilin"/>
</dbReference>